<accession>A0A2N4UGZ0</accession>
<dbReference type="EMBL" id="PDNV01000005">
    <property type="protein sequence ID" value="PLC54260.1"/>
    <property type="molecule type" value="Genomic_DNA"/>
</dbReference>
<name>A0A2N4UGZ0_9BURK</name>
<comment type="caution">
    <text evidence="2">The sequence shown here is derived from an EMBL/GenBank/DDBJ whole genome shotgun (WGS) entry which is preliminary data.</text>
</comment>
<protein>
    <recommendedName>
        <fullName evidence="4">DnrO protein</fullName>
    </recommendedName>
</protein>
<gene>
    <name evidence="2" type="ORF">CR155_09115</name>
</gene>
<keyword evidence="3" id="KW-1185">Reference proteome</keyword>
<organism evidence="2 3">
    <name type="scientific">Pollutimonas nitritireducens</name>
    <dbReference type="NCBI Taxonomy" id="2045209"/>
    <lineage>
        <taxon>Bacteria</taxon>
        <taxon>Pseudomonadati</taxon>
        <taxon>Pseudomonadota</taxon>
        <taxon>Betaproteobacteria</taxon>
        <taxon>Burkholderiales</taxon>
        <taxon>Alcaligenaceae</taxon>
        <taxon>Pollutimonas</taxon>
    </lineage>
</organism>
<evidence type="ECO:0000313" key="2">
    <source>
        <dbReference type="EMBL" id="PLC54260.1"/>
    </source>
</evidence>
<proteinExistence type="predicted"/>
<feature type="chain" id="PRO_5014982320" description="DnrO protein" evidence="1">
    <location>
        <begin position="27"/>
        <end position="165"/>
    </location>
</feature>
<evidence type="ECO:0000256" key="1">
    <source>
        <dbReference type="SAM" id="SignalP"/>
    </source>
</evidence>
<sequence length="165" mass="17823">MISTKKLILTMALAFSLGNLAAPAFAAETASHEQHATTINALELNAGQKWTTDAPLQKGMNTIYAAVSKALPAAHEGKLTPTEYDAFSKEIDTQFTYIVENCKLEPQADAQLHILLGQMVGGLETVKGKEPSQDRALGVVKIAEAANAYGEHFDHPGWKKIELPH</sequence>
<reference evidence="2 3" key="1">
    <citation type="submission" date="2017-10" db="EMBL/GenBank/DDBJ databases">
        <title>Two draft genome sequences of Pusillimonas sp. strains isolated from a nitrate- and radionuclide-contaminated groundwater in Russia.</title>
        <authorList>
            <person name="Grouzdev D.S."/>
            <person name="Tourova T.P."/>
            <person name="Goeva M.A."/>
            <person name="Babich T.L."/>
            <person name="Sokolova D.S."/>
            <person name="Abdullin R."/>
            <person name="Poltaraus A.B."/>
            <person name="Toshchakov S.V."/>
            <person name="Nazina T.N."/>
        </authorList>
    </citation>
    <scope>NUCLEOTIDE SEQUENCE [LARGE SCALE GENOMIC DNA]</scope>
    <source>
        <strain evidence="2 3">JR1/69-2-13</strain>
    </source>
</reference>
<feature type="signal peptide" evidence="1">
    <location>
        <begin position="1"/>
        <end position="26"/>
    </location>
</feature>
<dbReference type="OrthoDB" id="6933865at2"/>
<evidence type="ECO:0000313" key="3">
    <source>
        <dbReference type="Proteomes" id="UP000234328"/>
    </source>
</evidence>
<dbReference type="RefSeq" id="WP_102069706.1">
    <property type="nucleotide sequence ID" value="NZ_PDNV01000005.1"/>
</dbReference>
<evidence type="ECO:0008006" key="4">
    <source>
        <dbReference type="Google" id="ProtNLM"/>
    </source>
</evidence>
<keyword evidence="1" id="KW-0732">Signal</keyword>
<dbReference type="AlphaFoldDB" id="A0A2N4UGZ0"/>
<dbReference type="Proteomes" id="UP000234328">
    <property type="component" value="Unassembled WGS sequence"/>
</dbReference>